<organism evidence="9 10">
    <name type="scientific">Liquorilactobacillus ghanensis DSM 18630</name>
    <dbReference type="NCBI Taxonomy" id="1423750"/>
    <lineage>
        <taxon>Bacteria</taxon>
        <taxon>Bacillati</taxon>
        <taxon>Bacillota</taxon>
        <taxon>Bacilli</taxon>
        <taxon>Lactobacillales</taxon>
        <taxon>Lactobacillaceae</taxon>
        <taxon>Liquorilactobacillus</taxon>
    </lineage>
</organism>
<gene>
    <name evidence="6" type="primary">ade</name>
    <name evidence="9" type="ORF">FC89_GL000395</name>
</gene>
<dbReference type="GO" id="GO:0006146">
    <property type="term" value="P:adenine catabolic process"/>
    <property type="evidence" value="ECO:0007669"/>
    <property type="project" value="InterPro"/>
</dbReference>
<dbReference type="EC" id="3.5.4.2" evidence="2 6"/>
<dbReference type="Pfam" id="PF01979">
    <property type="entry name" value="Amidohydro_1"/>
    <property type="match status" value="1"/>
</dbReference>
<evidence type="ECO:0000259" key="7">
    <source>
        <dbReference type="Pfam" id="PF01979"/>
    </source>
</evidence>
<evidence type="ECO:0000256" key="6">
    <source>
        <dbReference type="HAMAP-Rule" id="MF_01518"/>
    </source>
</evidence>
<dbReference type="GO" id="GO:0000034">
    <property type="term" value="F:adenine deaminase activity"/>
    <property type="evidence" value="ECO:0007669"/>
    <property type="project" value="UniProtKB-UniRule"/>
</dbReference>
<name>A0A0R1VMW8_9LACO</name>
<protein>
    <recommendedName>
        <fullName evidence="2 6">Adenine deaminase</fullName>
        <shortName evidence="6">Adenase</shortName>
        <shortName evidence="6">Adenine aminase</shortName>
        <ecNumber evidence="2 6">3.5.4.2</ecNumber>
    </recommendedName>
</protein>
<dbReference type="GeneID" id="98318447"/>
<dbReference type="AlphaFoldDB" id="A0A0R1VMW8"/>
<dbReference type="STRING" id="1423750.FC89_GL000395"/>
<comment type="cofactor">
    <cofactor evidence="6">
        <name>Mn(2+)</name>
        <dbReference type="ChEBI" id="CHEBI:29035"/>
    </cofactor>
</comment>
<keyword evidence="4 6" id="KW-0464">Manganese</keyword>
<evidence type="ECO:0000256" key="3">
    <source>
        <dbReference type="ARBA" id="ARBA00022801"/>
    </source>
</evidence>
<sequence length="558" mass="60785">MRKQVDLCCINGKVLNVFSREFEEKTLWIDQGMIVATGERDGLIAQETFDAAGAYIVPGMIDAHVHIESSMVAPSELGKALLTSGTTTIVTDPHEIANVCGIAGLKYMINDAAQTPLDIFFMLPSSVPCAPFEHNGATLKAEDLRPLYTEPSVNGLAEVMDYPAVANQEPDIMQKIHDAQQFGYHADGHGSGLNAEQLDVYRQAGIDTDHECTTIQQAQERLSAGFWTFLREGSVERDLEQIIGVVTESNAQRFAFCTDDKLISDILTEGSINYCVQLAIKHGIRPETAYTMASYNAAQAHKLTDHGALSTGFIADLVVLKDLKTATIEKVMKAGKWITPTATKPLNFSQNTVHQQLKPTDLKISLTTDYCNVIGVIPNHIETDHLKKHVSLKNGHFINDTTQDISKMIVVERHHQLGTFGLGLVHGFNITNGAIATTIAHDSHNIIAVGSDDQAIYTAIQAISSTHGGIAVTKGKDILAAMPLPIAGLMSNQSYLQAAKELTAISAAYQQISLPTDTNFNPFITLSFLTLPVIPSIKLTDQGLYDFEQADFIPLEIK</sequence>
<evidence type="ECO:0000313" key="10">
    <source>
        <dbReference type="Proteomes" id="UP000051451"/>
    </source>
</evidence>
<dbReference type="OrthoDB" id="9775607at2"/>
<evidence type="ECO:0000259" key="8">
    <source>
        <dbReference type="Pfam" id="PF13382"/>
    </source>
</evidence>
<evidence type="ECO:0000313" key="9">
    <source>
        <dbReference type="EMBL" id="KRM07082.1"/>
    </source>
</evidence>
<comment type="catalytic activity">
    <reaction evidence="5 6">
        <text>adenine + H2O + H(+) = hypoxanthine + NH4(+)</text>
        <dbReference type="Rhea" id="RHEA:23688"/>
        <dbReference type="ChEBI" id="CHEBI:15377"/>
        <dbReference type="ChEBI" id="CHEBI:15378"/>
        <dbReference type="ChEBI" id="CHEBI:16708"/>
        <dbReference type="ChEBI" id="CHEBI:17368"/>
        <dbReference type="ChEBI" id="CHEBI:28938"/>
        <dbReference type="EC" id="3.5.4.2"/>
    </reaction>
</comment>
<dbReference type="PANTHER" id="PTHR11113:SF2">
    <property type="entry name" value="ADENINE DEAMINASE"/>
    <property type="match status" value="1"/>
</dbReference>
<dbReference type="Pfam" id="PF13382">
    <property type="entry name" value="Adenine_deam_C"/>
    <property type="match status" value="1"/>
</dbReference>
<dbReference type="InterPro" id="IPR026912">
    <property type="entry name" value="Adenine_deam_C"/>
</dbReference>
<feature type="domain" description="Adenine deaminase C-terminal" evidence="8">
    <location>
        <begin position="381"/>
        <end position="549"/>
    </location>
</feature>
<dbReference type="EMBL" id="AZGB01000009">
    <property type="protein sequence ID" value="KRM07082.1"/>
    <property type="molecule type" value="Genomic_DNA"/>
</dbReference>
<dbReference type="Gene3D" id="3.20.20.140">
    <property type="entry name" value="Metal-dependent hydrolases"/>
    <property type="match status" value="1"/>
</dbReference>
<reference evidence="9 10" key="1">
    <citation type="journal article" date="2015" name="Genome Announc.">
        <title>Expanding the biotechnology potential of lactobacilli through comparative genomics of 213 strains and associated genera.</title>
        <authorList>
            <person name="Sun Z."/>
            <person name="Harris H.M."/>
            <person name="McCann A."/>
            <person name="Guo C."/>
            <person name="Argimon S."/>
            <person name="Zhang W."/>
            <person name="Yang X."/>
            <person name="Jeffery I.B."/>
            <person name="Cooney J.C."/>
            <person name="Kagawa T.F."/>
            <person name="Liu W."/>
            <person name="Song Y."/>
            <person name="Salvetti E."/>
            <person name="Wrobel A."/>
            <person name="Rasinkangas P."/>
            <person name="Parkhill J."/>
            <person name="Rea M.C."/>
            <person name="O'Sullivan O."/>
            <person name="Ritari J."/>
            <person name="Douillard F.P."/>
            <person name="Paul Ross R."/>
            <person name="Yang R."/>
            <person name="Briner A.E."/>
            <person name="Felis G.E."/>
            <person name="de Vos W.M."/>
            <person name="Barrangou R."/>
            <person name="Klaenhammer T.R."/>
            <person name="Caufield P.W."/>
            <person name="Cui Y."/>
            <person name="Zhang H."/>
            <person name="O'Toole P.W."/>
        </authorList>
    </citation>
    <scope>NUCLEOTIDE SEQUENCE [LARGE SCALE GENOMIC DNA]</scope>
    <source>
        <strain evidence="9 10">DSM 18630</strain>
    </source>
</reference>
<dbReference type="InterPro" id="IPR032466">
    <property type="entry name" value="Metal_Hydrolase"/>
</dbReference>
<dbReference type="InterPro" id="IPR011059">
    <property type="entry name" value="Metal-dep_hydrolase_composite"/>
</dbReference>
<comment type="caution">
    <text evidence="9">The sequence shown here is derived from an EMBL/GenBank/DDBJ whole genome shotgun (WGS) entry which is preliminary data.</text>
</comment>
<dbReference type="Gene3D" id="2.30.40.10">
    <property type="entry name" value="Urease, subunit C, domain 1"/>
    <property type="match status" value="1"/>
</dbReference>
<dbReference type="SUPFAM" id="SSF51556">
    <property type="entry name" value="Metallo-dependent hydrolases"/>
    <property type="match status" value="1"/>
</dbReference>
<comment type="similarity">
    <text evidence="1 6">Belongs to the metallo-dependent hydrolases superfamily. Adenine deaminase family.</text>
</comment>
<evidence type="ECO:0000256" key="4">
    <source>
        <dbReference type="ARBA" id="ARBA00023211"/>
    </source>
</evidence>
<dbReference type="NCBIfam" id="TIGR01178">
    <property type="entry name" value="ade"/>
    <property type="match status" value="1"/>
</dbReference>
<keyword evidence="10" id="KW-1185">Reference proteome</keyword>
<evidence type="ECO:0000256" key="5">
    <source>
        <dbReference type="ARBA" id="ARBA00047720"/>
    </source>
</evidence>
<dbReference type="HAMAP" id="MF_01518">
    <property type="entry name" value="Adenine_deamin"/>
    <property type="match status" value="1"/>
</dbReference>
<dbReference type="CDD" id="cd01295">
    <property type="entry name" value="AdeC"/>
    <property type="match status" value="1"/>
</dbReference>
<evidence type="ECO:0000256" key="1">
    <source>
        <dbReference type="ARBA" id="ARBA00006773"/>
    </source>
</evidence>
<dbReference type="SUPFAM" id="SSF51338">
    <property type="entry name" value="Composite domain of metallo-dependent hydrolases"/>
    <property type="match status" value="1"/>
</dbReference>
<dbReference type="InterPro" id="IPR006679">
    <property type="entry name" value="Adenine_deam"/>
</dbReference>
<dbReference type="RefSeq" id="WP_057871181.1">
    <property type="nucleotide sequence ID" value="NZ_AZGB01000009.1"/>
</dbReference>
<dbReference type="InterPro" id="IPR006680">
    <property type="entry name" value="Amidohydro-rel"/>
</dbReference>
<proteinExistence type="inferred from homology"/>
<keyword evidence="3 6" id="KW-0378">Hydrolase</keyword>
<evidence type="ECO:0000256" key="2">
    <source>
        <dbReference type="ARBA" id="ARBA00012782"/>
    </source>
</evidence>
<feature type="domain" description="Amidohydrolase-related" evidence="7">
    <location>
        <begin position="55"/>
        <end position="338"/>
    </location>
</feature>
<dbReference type="PANTHER" id="PTHR11113">
    <property type="entry name" value="N-ACETYLGLUCOSAMINE-6-PHOSPHATE DEACETYLASE"/>
    <property type="match status" value="1"/>
</dbReference>
<dbReference type="Proteomes" id="UP000051451">
    <property type="component" value="Unassembled WGS sequence"/>
</dbReference>
<accession>A0A0R1VMW8</accession>
<dbReference type="PATRIC" id="fig|1423750.3.peg.404"/>